<dbReference type="EMBL" id="JAJJMB010012081">
    <property type="protein sequence ID" value="KAI3891187.1"/>
    <property type="molecule type" value="Genomic_DNA"/>
</dbReference>
<evidence type="ECO:0000313" key="3">
    <source>
        <dbReference type="Proteomes" id="UP001202328"/>
    </source>
</evidence>
<feature type="region of interest" description="Disordered" evidence="1">
    <location>
        <begin position="59"/>
        <end position="85"/>
    </location>
</feature>
<evidence type="ECO:0000256" key="1">
    <source>
        <dbReference type="SAM" id="MobiDB-lite"/>
    </source>
</evidence>
<dbReference type="Proteomes" id="UP001202328">
    <property type="component" value="Unassembled WGS sequence"/>
</dbReference>
<reference evidence="2" key="1">
    <citation type="submission" date="2022-04" db="EMBL/GenBank/DDBJ databases">
        <title>A functionally conserved STORR gene fusion in Papaver species that diverged 16.8 million years ago.</title>
        <authorList>
            <person name="Catania T."/>
        </authorList>
    </citation>
    <scope>NUCLEOTIDE SEQUENCE</scope>
    <source>
        <strain evidence="2">S-188037</strain>
    </source>
</reference>
<accession>A0AAD4SBB7</accession>
<proteinExistence type="predicted"/>
<gene>
    <name evidence="2" type="ORF">MKW98_007492</name>
</gene>
<protein>
    <submittedName>
        <fullName evidence="2">Uncharacterized protein</fullName>
    </submittedName>
</protein>
<evidence type="ECO:0000313" key="2">
    <source>
        <dbReference type="EMBL" id="KAI3891187.1"/>
    </source>
</evidence>
<comment type="caution">
    <text evidence="2">The sequence shown here is derived from an EMBL/GenBank/DDBJ whole genome shotgun (WGS) entry which is preliminary data.</text>
</comment>
<dbReference type="AlphaFoldDB" id="A0AAD4SBB7"/>
<sequence length="85" mass="9728">MSIIQAYLVKSGACETRLALCVLLEESNKQYGKQVRQFRIIDFGRCFLSLLISTEAPRSGMDSWMRKSRASDASGRSRQRYQGIY</sequence>
<organism evidence="2 3">
    <name type="scientific">Papaver atlanticum</name>
    <dbReference type="NCBI Taxonomy" id="357466"/>
    <lineage>
        <taxon>Eukaryota</taxon>
        <taxon>Viridiplantae</taxon>
        <taxon>Streptophyta</taxon>
        <taxon>Embryophyta</taxon>
        <taxon>Tracheophyta</taxon>
        <taxon>Spermatophyta</taxon>
        <taxon>Magnoliopsida</taxon>
        <taxon>Ranunculales</taxon>
        <taxon>Papaveraceae</taxon>
        <taxon>Papaveroideae</taxon>
        <taxon>Papaver</taxon>
    </lineage>
</organism>
<keyword evidence="3" id="KW-1185">Reference proteome</keyword>
<name>A0AAD4SBB7_9MAGN</name>